<comment type="similarity">
    <text evidence="1">Belongs to the Gfa family.</text>
</comment>
<dbReference type="PROSITE" id="PS51891">
    <property type="entry name" value="CENP_V_GFA"/>
    <property type="match status" value="1"/>
</dbReference>
<dbReference type="InterPro" id="IPR011057">
    <property type="entry name" value="Mss4-like_sf"/>
</dbReference>
<evidence type="ECO:0000313" key="6">
    <source>
        <dbReference type="EMBL" id="PGH06795.1"/>
    </source>
</evidence>
<comment type="caution">
    <text evidence="6">The sequence shown here is derived from an EMBL/GenBank/DDBJ whole genome shotgun (WGS) entry which is preliminary data.</text>
</comment>
<dbReference type="Pfam" id="PF04828">
    <property type="entry name" value="GFA"/>
    <property type="match status" value="1"/>
</dbReference>
<dbReference type="PANTHER" id="PTHR33337:SF33">
    <property type="entry name" value="CENP-V_GFA DOMAIN-CONTAINING PROTEIN"/>
    <property type="match status" value="1"/>
</dbReference>
<protein>
    <recommendedName>
        <fullName evidence="5">CENP-V/GFA domain-containing protein</fullName>
    </recommendedName>
</protein>
<dbReference type="SUPFAM" id="SSF51316">
    <property type="entry name" value="Mss4-like"/>
    <property type="match status" value="1"/>
</dbReference>
<evidence type="ECO:0000256" key="1">
    <source>
        <dbReference type="ARBA" id="ARBA00005495"/>
    </source>
</evidence>
<keyword evidence="3" id="KW-0862">Zinc</keyword>
<name>A0A2B7XCV8_9EURO</name>
<keyword evidence="2" id="KW-0479">Metal-binding</keyword>
<reference evidence="6 7" key="1">
    <citation type="submission" date="2017-10" db="EMBL/GenBank/DDBJ databases">
        <title>Comparative genomics in systemic dimorphic fungi from Ajellomycetaceae.</title>
        <authorList>
            <person name="Munoz J.F."/>
            <person name="Mcewen J.G."/>
            <person name="Clay O.K."/>
            <person name="Cuomo C.A."/>
        </authorList>
    </citation>
    <scope>NUCLEOTIDE SEQUENCE [LARGE SCALE GENOMIC DNA]</scope>
    <source>
        <strain evidence="6 7">UAMH5409</strain>
    </source>
</reference>
<evidence type="ECO:0000313" key="7">
    <source>
        <dbReference type="Proteomes" id="UP000223968"/>
    </source>
</evidence>
<gene>
    <name evidence="6" type="ORF">AJ79_06437</name>
</gene>
<dbReference type="AlphaFoldDB" id="A0A2B7XCV8"/>
<dbReference type="OrthoDB" id="9985472at2759"/>
<evidence type="ECO:0000256" key="4">
    <source>
        <dbReference type="ARBA" id="ARBA00023239"/>
    </source>
</evidence>
<dbReference type="Gene3D" id="3.90.1590.10">
    <property type="entry name" value="glutathione-dependent formaldehyde- activating enzyme (gfa)"/>
    <property type="match status" value="1"/>
</dbReference>
<keyword evidence="4" id="KW-0456">Lyase</keyword>
<proteinExistence type="inferred from homology"/>
<accession>A0A2B7XCV8</accession>
<evidence type="ECO:0000256" key="2">
    <source>
        <dbReference type="ARBA" id="ARBA00022723"/>
    </source>
</evidence>
<evidence type="ECO:0000256" key="3">
    <source>
        <dbReference type="ARBA" id="ARBA00022833"/>
    </source>
</evidence>
<dbReference type="PANTHER" id="PTHR33337">
    <property type="entry name" value="GFA DOMAIN-CONTAINING PROTEIN"/>
    <property type="match status" value="1"/>
</dbReference>
<evidence type="ECO:0000259" key="5">
    <source>
        <dbReference type="PROSITE" id="PS51891"/>
    </source>
</evidence>
<feature type="domain" description="CENP-V/GFA" evidence="5">
    <location>
        <begin position="10"/>
        <end position="122"/>
    </location>
</feature>
<dbReference type="Proteomes" id="UP000223968">
    <property type="component" value="Unassembled WGS sequence"/>
</dbReference>
<dbReference type="GO" id="GO:0016846">
    <property type="term" value="F:carbon-sulfur lyase activity"/>
    <property type="evidence" value="ECO:0007669"/>
    <property type="project" value="InterPro"/>
</dbReference>
<keyword evidence="7" id="KW-1185">Reference proteome</keyword>
<dbReference type="GO" id="GO:0046872">
    <property type="term" value="F:metal ion binding"/>
    <property type="evidence" value="ECO:0007669"/>
    <property type="project" value="UniProtKB-KW"/>
</dbReference>
<organism evidence="6 7">
    <name type="scientific">Helicocarpus griseus UAMH5409</name>
    <dbReference type="NCBI Taxonomy" id="1447875"/>
    <lineage>
        <taxon>Eukaryota</taxon>
        <taxon>Fungi</taxon>
        <taxon>Dikarya</taxon>
        <taxon>Ascomycota</taxon>
        <taxon>Pezizomycotina</taxon>
        <taxon>Eurotiomycetes</taxon>
        <taxon>Eurotiomycetidae</taxon>
        <taxon>Onygenales</taxon>
        <taxon>Ajellomycetaceae</taxon>
        <taxon>Helicocarpus</taxon>
    </lineage>
</organism>
<dbReference type="EMBL" id="PDNB01000114">
    <property type="protein sequence ID" value="PGH06795.1"/>
    <property type="molecule type" value="Genomic_DNA"/>
</dbReference>
<sequence>MFSPEAQYPLEGGCTCKSVRYQIQTSPLFVHCCHCKWCQRETGSAFALNILIEPDRVKNLQDEPELIETPSESGIGQQIFRCKKCHVAVWSCYGGAGPFVRFVRAGTLDQAHLVKPDIHIYTCSKVPWLEVKEGDVPVKEGFYDTAEEWPEESLKRRNAFLPLAMEYMRKKGIGRS</sequence>
<dbReference type="InterPro" id="IPR006913">
    <property type="entry name" value="CENP-V/GFA"/>
</dbReference>